<gene>
    <name evidence="6" type="ORF">PV383_38820</name>
</gene>
<evidence type="ECO:0000256" key="1">
    <source>
        <dbReference type="ARBA" id="ARBA00009986"/>
    </source>
</evidence>
<dbReference type="InterPro" id="IPR016163">
    <property type="entry name" value="Ald_DH_C"/>
</dbReference>
<dbReference type="InterPro" id="IPR016161">
    <property type="entry name" value="Ald_DH/histidinol_DH"/>
</dbReference>
<name>A0ABU4N280_9ACTN</name>
<dbReference type="Gene3D" id="3.40.605.10">
    <property type="entry name" value="Aldehyde Dehydrogenase, Chain A, domain 1"/>
    <property type="match status" value="1"/>
</dbReference>
<evidence type="ECO:0000256" key="4">
    <source>
        <dbReference type="SAM" id="MobiDB-lite"/>
    </source>
</evidence>
<feature type="region of interest" description="Disordered" evidence="4">
    <location>
        <begin position="88"/>
        <end position="108"/>
    </location>
</feature>
<dbReference type="InterPro" id="IPR015590">
    <property type="entry name" value="Aldehyde_DH_dom"/>
</dbReference>
<comment type="similarity">
    <text evidence="1">Belongs to the aldehyde dehydrogenase family.</text>
</comment>
<organism evidence="6 7">
    <name type="scientific">Streptomyces caniscabiei</name>
    <dbReference type="NCBI Taxonomy" id="2746961"/>
    <lineage>
        <taxon>Bacteria</taxon>
        <taxon>Bacillati</taxon>
        <taxon>Actinomycetota</taxon>
        <taxon>Actinomycetes</taxon>
        <taxon>Kitasatosporales</taxon>
        <taxon>Streptomycetaceae</taxon>
        <taxon>Streptomyces</taxon>
    </lineage>
</organism>
<evidence type="ECO:0000313" key="7">
    <source>
        <dbReference type="Proteomes" id="UP001282474"/>
    </source>
</evidence>
<reference evidence="6 7" key="1">
    <citation type="journal article" date="2023" name="Microb. Genom.">
        <title>Mesoterricola silvestris gen. nov., sp. nov., Mesoterricola sediminis sp. nov., Geothrix oryzae sp. nov., Geothrix edaphica sp. nov., Geothrix rubra sp. nov., and Geothrix limicola sp. nov., six novel members of Acidobacteriota isolated from soils.</title>
        <authorList>
            <person name="Weisberg A.J."/>
            <person name="Pearce E."/>
            <person name="Kramer C.G."/>
            <person name="Chang J.H."/>
            <person name="Clarke C.R."/>
        </authorList>
    </citation>
    <scope>NUCLEOTIDE SEQUENCE [LARGE SCALE GENOMIC DNA]</scope>
    <source>
        <strain evidence="6 7">NE20-4-1</strain>
    </source>
</reference>
<dbReference type="SUPFAM" id="SSF53720">
    <property type="entry name" value="ALDH-like"/>
    <property type="match status" value="1"/>
</dbReference>
<dbReference type="PANTHER" id="PTHR42986">
    <property type="entry name" value="BENZALDEHYDE DEHYDROGENASE YFMT"/>
    <property type="match status" value="1"/>
</dbReference>
<dbReference type="InterPro" id="IPR016162">
    <property type="entry name" value="Ald_DH_N"/>
</dbReference>
<dbReference type="PANTHER" id="PTHR42986:SF1">
    <property type="entry name" value="BENZALDEHYDE DEHYDROGENASE YFMT"/>
    <property type="match status" value="1"/>
</dbReference>
<feature type="domain" description="Aldehyde dehydrogenase" evidence="5">
    <location>
        <begin position="2"/>
        <end position="108"/>
    </location>
</feature>
<sequence>MGARLLTGGAAEPPCYPPTVLTDVPEDAELAFDETFGPVVILETVDDADHAVERANASRYGLTAGVLTGDAHRGPDIARRLQAGTVHINDQPVNDEPDMPFGGVKESG</sequence>
<dbReference type="Gene3D" id="3.40.309.10">
    <property type="entry name" value="Aldehyde Dehydrogenase, Chain A, domain 2"/>
    <property type="match status" value="1"/>
</dbReference>
<dbReference type="EMBL" id="JARAWJ010000046">
    <property type="protein sequence ID" value="MDX3043082.1"/>
    <property type="molecule type" value="Genomic_DNA"/>
</dbReference>
<dbReference type="Pfam" id="PF00171">
    <property type="entry name" value="Aldedh"/>
    <property type="match status" value="1"/>
</dbReference>
<accession>A0ABU4N280</accession>
<comment type="caution">
    <text evidence="6">The sequence shown here is derived from an EMBL/GenBank/DDBJ whole genome shotgun (WGS) entry which is preliminary data.</text>
</comment>
<dbReference type="Proteomes" id="UP001282474">
    <property type="component" value="Unassembled WGS sequence"/>
</dbReference>
<proteinExistence type="inferred from homology"/>
<evidence type="ECO:0000259" key="5">
    <source>
        <dbReference type="Pfam" id="PF00171"/>
    </source>
</evidence>
<keyword evidence="3" id="KW-0520">NAD</keyword>
<evidence type="ECO:0000313" key="6">
    <source>
        <dbReference type="EMBL" id="MDX3043082.1"/>
    </source>
</evidence>
<keyword evidence="2" id="KW-0560">Oxidoreductase</keyword>
<keyword evidence="7" id="KW-1185">Reference proteome</keyword>
<protein>
    <submittedName>
        <fullName evidence="6">Aldehyde dehydrogenase family protein</fullName>
    </submittedName>
</protein>
<evidence type="ECO:0000256" key="3">
    <source>
        <dbReference type="ARBA" id="ARBA00023027"/>
    </source>
</evidence>
<evidence type="ECO:0000256" key="2">
    <source>
        <dbReference type="ARBA" id="ARBA00023002"/>
    </source>
</evidence>
<dbReference type="RefSeq" id="WP_196789153.1">
    <property type="nucleotide sequence ID" value="NZ_JABXWF010000005.1"/>
</dbReference>